<dbReference type="AlphaFoldDB" id="A0A8W8LDR3"/>
<evidence type="ECO:0008006" key="7">
    <source>
        <dbReference type="Google" id="ProtNLM"/>
    </source>
</evidence>
<dbReference type="GO" id="GO:0012505">
    <property type="term" value="C:endomembrane system"/>
    <property type="evidence" value="ECO:0007669"/>
    <property type="project" value="TreeGrafter"/>
</dbReference>
<keyword evidence="6" id="KW-1185">Reference proteome</keyword>
<dbReference type="Proteomes" id="UP000005408">
    <property type="component" value="Unassembled WGS sequence"/>
</dbReference>
<dbReference type="InterPro" id="IPR001251">
    <property type="entry name" value="CRAL-TRIO_dom"/>
</dbReference>
<name>A0A8W8LDR3_MAGGI</name>
<feature type="domain" description="MSP" evidence="4">
    <location>
        <begin position="318"/>
        <end position="435"/>
    </location>
</feature>
<keyword evidence="2" id="KW-0812">Transmembrane</keyword>
<dbReference type="GO" id="GO:0140284">
    <property type="term" value="C:endoplasmic reticulum-endosome membrane contact site"/>
    <property type="evidence" value="ECO:0007669"/>
    <property type="project" value="TreeGrafter"/>
</dbReference>
<dbReference type="InterPro" id="IPR000535">
    <property type="entry name" value="MSP_dom"/>
</dbReference>
<dbReference type="EnsemblMetazoa" id="G27088.1">
    <property type="protein sequence ID" value="G27088.1:cds"/>
    <property type="gene ID" value="G27088"/>
</dbReference>
<dbReference type="OMA" id="NDALKCW"/>
<dbReference type="Pfam" id="PF00635">
    <property type="entry name" value="Motile_Sperm"/>
    <property type="match status" value="1"/>
</dbReference>
<dbReference type="InterPro" id="IPR013783">
    <property type="entry name" value="Ig-like_fold"/>
</dbReference>
<feature type="region of interest" description="Disordered" evidence="1">
    <location>
        <begin position="507"/>
        <end position="530"/>
    </location>
</feature>
<evidence type="ECO:0000259" key="4">
    <source>
        <dbReference type="PROSITE" id="PS50202"/>
    </source>
</evidence>
<evidence type="ECO:0000259" key="3">
    <source>
        <dbReference type="PROSITE" id="PS50191"/>
    </source>
</evidence>
<proteinExistence type="predicted"/>
<evidence type="ECO:0000256" key="1">
    <source>
        <dbReference type="SAM" id="MobiDB-lite"/>
    </source>
</evidence>
<dbReference type="PANTHER" id="PTHR46384">
    <property type="entry name" value="MOTILE SPERM DOMAIN-CONTAINING PROTEIN 2"/>
    <property type="match status" value="1"/>
</dbReference>
<dbReference type="InterPro" id="IPR053012">
    <property type="entry name" value="ER-organelle_contact"/>
</dbReference>
<reference evidence="5" key="1">
    <citation type="submission" date="2022-08" db="UniProtKB">
        <authorList>
            <consortium name="EnsemblMetazoa"/>
        </authorList>
    </citation>
    <scope>IDENTIFICATION</scope>
    <source>
        <strain evidence="5">05x7-T-G4-1.051#20</strain>
    </source>
</reference>
<feature type="transmembrane region" description="Helical" evidence="2">
    <location>
        <begin position="479"/>
        <end position="500"/>
    </location>
</feature>
<dbReference type="PANTHER" id="PTHR46384:SF1">
    <property type="entry name" value="MOTILE SPERM DOMAIN-CONTAINING PROTEIN 2"/>
    <property type="match status" value="1"/>
</dbReference>
<protein>
    <recommendedName>
        <fullName evidence="7">Motile sperm domain-containing protein 2</fullName>
    </recommendedName>
</protein>
<keyword evidence="2" id="KW-1133">Transmembrane helix</keyword>
<dbReference type="Gene3D" id="2.60.40.10">
    <property type="entry name" value="Immunoglobulins"/>
    <property type="match status" value="1"/>
</dbReference>
<organism evidence="5 6">
    <name type="scientific">Magallana gigas</name>
    <name type="common">Pacific oyster</name>
    <name type="synonym">Crassostrea gigas</name>
    <dbReference type="NCBI Taxonomy" id="29159"/>
    <lineage>
        <taxon>Eukaryota</taxon>
        <taxon>Metazoa</taxon>
        <taxon>Spiralia</taxon>
        <taxon>Lophotrochozoa</taxon>
        <taxon>Mollusca</taxon>
        <taxon>Bivalvia</taxon>
        <taxon>Autobranchia</taxon>
        <taxon>Pteriomorphia</taxon>
        <taxon>Ostreida</taxon>
        <taxon>Ostreoidea</taxon>
        <taxon>Ostreidae</taxon>
        <taxon>Magallana</taxon>
    </lineage>
</organism>
<accession>A0A8W8LDR3</accession>
<keyword evidence="2" id="KW-0472">Membrane</keyword>
<dbReference type="PROSITE" id="PS50191">
    <property type="entry name" value="CRAL_TRIO"/>
    <property type="match status" value="1"/>
</dbReference>
<dbReference type="OrthoDB" id="75724at2759"/>
<dbReference type="Pfam" id="PF00650">
    <property type="entry name" value="CRAL_TRIO"/>
    <property type="match status" value="1"/>
</dbReference>
<dbReference type="Gene3D" id="3.40.525.10">
    <property type="entry name" value="CRAL-TRIO lipid binding domain"/>
    <property type="match status" value="1"/>
</dbReference>
<dbReference type="InterPro" id="IPR008962">
    <property type="entry name" value="PapD-like_sf"/>
</dbReference>
<feature type="transmembrane region" description="Helical" evidence="2">
    <location>
        <begin position="176"/>
        <end position="194"/>
    </location>
</feature>
<dbReference type="SMART" id="SM00516">
    <property type="entry name" value="SEC14"/>
    <property type="match status" value="1"/>
</dbReference>
<evidence type="ECO:0000256" key="2">
    <source>
        <dbReference type="SAM" id="Phobius"/>
    </source>
</evidence>
<feature type="domain" description="CRAL-TRIO" evidence="3">
    <location>
        <begin position="85"/>
        <end position="242"/>
    </location>
</feature>
<dbReference type="EnsemblMetazoa" id="G27088.4">
    <property type="protein sequence ID" value="G27088.4:cds"/>
    <property type="gene ID" value="G27088"/>
</dbReference>
<dbReference type="InterPro" id="IPR036865">
    <property type="entry name" value="CRAL-TRIO_dom_sf"/>
</dbReference>
<dbReference type="PROSITE" id="PS50202">
    <property type="entry name" value="MSP"/>
    <property type="match status" value="1"/>
</dbReference>
<sequence>MAEGDGDESPRTRADKLRNVYNQKYKADEFVKKGVYDQRDVDNINSNDLYVSQFIRKTETIQDAADRLHEALKWRKEIGVRDLTEASFPQEFWDIGAMYFHKTDKEGRKIIWLKIAKHKKDPNTLPLIKKFFGFCFETAYNESPEDELVLLFDMTNTGISNLDMEMIKFVITSFKIYYPALLGYLLIYEMPWLFNAAWKVVKTWLSPEAQKKLKFVNKSDIQQYIAKENLPEHMGGTDTFEYKYVPSEERENEDNQNSDASKKRVTFADQDSPLYQSFNADSIENSYVRVNKSSLSNINRNAGPGGGNQEGNSFIGRLLTISPAEELRFVTDEDGKDAHDVISLKNTLPYPIAYKVKTTSPEKYKVRPSSGIVKPGSVEKVYVYLYQEHHLGVDKDKFLIMAVELNGDPPDNMSEYWKTVPRENIMDHRLRCVQVKRSDSRYSSDTVSVLSADDQITAINSKVDSLMEGHLALQKSIRLLILLQVLTLVLFIVFILYTYLYASSGPPQVKAEEGPQNSSTADRYCSGTLF</sequence>
<evidence type="ECO:0000313" key="5">
    <source>
        <dbReference type="EnsemblMetazoa" id="G27088.4:cds"/>
    </source>
</evidence>
<dbReference type="EnsemblMetazoa" id="G27088.5">
    <property type="protein sequence ID" value="G27088.5:cds"/>
    <property type="gene ID" value="G27088"/>
</dbReference>
<dbReference type="CDD" id="cd00170">
    <property type="entry name" value="SEC14"/>
    <property type="match status" value="1"/>
</dbReference>
<dbReference type="SUPFAM" id="SSF52087">
    <property type="entry name" value="CRAL/TRIO domain"/>
    <property type="match status" value="1"/>
</dbReference>
<dbReference type="SUPFAM" id="SSF49354">
    <property type="entry name" value="PapD-like"/>
    <property type="match status" value="1"/>
</dbReference>
<evidence type="ECO:0000313" key="6">
    <source>
        <dbReference type="Proteomes" id="UP000005408"/>
    </source>
</evidence>